<dbReference type="SUPFAM" id="SSF52540">
    <property type="entry name" value="P-loop containing nucleoside triphosphate hydrolases"/>
    <property type="match status" value="1"/>
</dbReference>
<sequence length="341" mass="39847">MNWLYVLLKLALFVQAYSFRFQSIFSLDTYTGGVRDIVEFAICSAKECCYDNYIPANFDGLEKTLNKKVYGQHLVHIAVDALRPHWNKDFRAKKALTLSFHGWPGGGKNYVSKFIAENLFANGIKSRFVHNFIGRLHFPRDDHIEQYKHDLYNWIKGNTSNCPKQLFIFDEVDKMPAQLLNAIKPIIDYKDFVEGVDYRQTIFIFLSNTGQSLINELYINFWENGKKREDLKLKDFENLIMKGAFNEQGGFHQSDTIKSNLIDHYIPFLPMEKSHVMLCIKDEFIQRGIYEPQQDHINEIMESMDWGPKDLNLFSKTGCKRVSQKVSVTVARFYRSKKTEL</sequence>
<dbReference type="GO" id="GO:0071218">
    <property type="term" value="P:cellular response to misfolded protein"/>
    <property type="evidence" value="ECO:0007669"/>
    <property type="project" value="TreeGrafter"/>
</dbReference>
<feature type="signal peptide" evidence="2">
    <location>
        <begin position="1"/>
        <end position="18"/>
    </location>
</feature>
<dbReference type="InterPro" id="IPR001270">
    <property type="entry name" value="ClpA/B"/>
</dbReference>
<dbReference type="PRINTS" id="PR00300">
    <property type="entry name" value="CLPPROTEASEA"/>
</dbReference>
<dbReference type="Proteomes" id="UP001154078">
    <property type="component" value="Chromosome 6"/>
</dbReference>
<dbReference type="InterPro" id="IPR027417">
    <property type="entry name" value="P-loop_NTPase"/>
</dbReference>
<name>A0A9P0BCQ0_BRAAE</name>
<accession>A0A9P0BCQ0</accession>
<keyword evidence="5" id="KW-1185">Reference proteome</keyword>
<dbReference type="Gene3D" id="3.40.50.300">
    <property type="entry name" value="P-loop containing nucleotide triphosphate hydrolases"/>
    <property type="match status" value="1"/>
</dbReference>
<evidence type="ECO:0000313" key="5">
    <source>
        <dbReference type="Proteomes" id="UP001154078"/>
    </source>
</evidence>
<keyword evidence="2" id="KW-0732">Signal</keyword>
<dbReference type="InterPro" id="IPR010448">
    <property type="entry name" value="Torsin"/>
</dbReference>
<organism evidence="4 5">
    <name type="scientific">Brassicogethes aeneus</name>
    <name type="common">Rape pollen beetle</name>
    <name type="synonym">Meligethes aeneus</name>
    <dbReference type="NCBI Taxonomy" id="1431903"/>
    <lineage>
        <taxon>Eukaryota</taxon>
        <taxon>Metazoa</taxon>
        <taxon>Ecdysozoa</taxon>
        <taxon>Arthropoda</taxon>
        <taxon>Hexapoda</taxon>
        <taxon>Insecta</taxon>
        <taxon>Pterygota</taxon>
        <taxon>Neoptera</taxon>
        <taxon>Endopterygota</taxon>
        <taxon>Coleoptera</taxon>
        <taxon>Polyphaga</taxon>
        <taxon>Cucujiformia</taxon>
        <taxon>Nitidulidae</taxon>
        <taxon>Meligethinae</taxon>
        <taxon>Brassicogethes</taxon>
    </lineage>
</organism>
<dbReference type="FunFam" id="3.40.50.300:FF:002370">
    <property type="entry name" value="Torsin family 3, member A"/>
    <property type="match status" value="1"/>
</dbReference>
<feature type="chain" id="PRO_5040289729" description="Torsin-1A C-terminal domain-containing protein" evidence="2">
    <location>
        <begin position="19"/>
        <end position="341"/>
    </location>
</feature>
<comment type="similarity">
    <text evidence="1">Belongs to the ClpA/ClpB family. Torsin subfamily.</text>
</comment>
<dbReference type="Pfam" id="PF21376">
    <property type="entry name" value="TOR1A_C"/>
    <property type="match status" value="1"/>
</dbReference>
<dbReference type="GO" id="GO:0005737">
    <property type="term" value="C:cytoplasm"/>
    <property type="evidence" value="ECO:0007669"/>
    <property type="project" value="UniProtKB-ARBA"/>
</dbReference>
<gene>
    <name evidence="4" type="ORF">MELIAE_LOCUS9386</name>
</gene>
<evidence type="ECO:0000313" key="4">
    <source>
        <dbReference type="EMBL" id="CAH0559263.1"/>
    </source>
</evidence>
<dbReference type="EMBL" id="OV121137">
    <property type="protein sequence ID" value="CAH0559263.1"/>
    <property type="molecule type" value="Genomic_DNA"/>
</dbReference>
<evidence type="ECO:0000259" key="3">
    <source>
        <dbReference type="Pfam" id="PF21376"/>
    </source>
</evidence>
<dbReference type="InterPro" id="IPR049337">
    <property type="entry name" value="TOR1A_C"/>
</dbReference>
<dbReference type="GO" id="GO:0005524">
    <property type="term" value="F:ATP binding"/>
    <property type="evidence" value="ECO:0007669"/>
    <property type="project" value="InterPro"/>
</dbReference>
<dbReference type="PANTHER" id="PTHR10760:SF2">
    <property type="entry name" value="LD13476P-RELATED"/>
    <property type="match status" value="1"/>
</dbReference>
<dbReference type="Pfam" id="PF06309">
    <property type="entry name" value="Torsin"/>
    <property type="match status" value="1"/>
</dbReference>
<reference evidence="4" key="1">
    <citation type="submission" date="2021-12" db="EMBL/GenBank/DDBJ databases">
        <authorList>
            <person name="King R."/>
        </authorList>
    </citation>
    <scope>NUCLEOTIDE SEQUENCE</scope>
</reference>
<evidence type="ECO:0000256" key="2">
    <source>
        <dbReference type="SAM" id="SignalP"/>
    </source>
</evidence>
<dbReference type="OrthoDB" id="19623at2759"/>
<proteinExistence type="inferred from homology"/>
<dbReference type="GO" id="GO:0012505">
    <property type="term" value="C:endomembrane system"/>
    <property type="evidence" value="ECO:0007669"/>
    <property type="project" value="UniProtKB-ARBA"/>
</dbReference>
<protein>
    <recommendedName>
        <fullName evidence="3">Torsin-1A C-terminal domain-containing protein</fullName>
    </recommendedName>
</protein>
<dbReference type="GO" id="GO:0016887">
    <property type="term" value="F:ATP hydrolysis activity"/>
    <property type="evidence" value="ECO:0007669"/>
    <property type="project" value="InterPro"/>
</dbReference>
<dbReference type="AlphaFoldDB" id="A0A9P0BCQ0"/>
<dbReference type="PANTHER" id="PTHR10760">
    <property type="entry name" value="TORSIN"/>
    <property type="match status" value="1"/>
</dbReference>
<feature type="domain" description="Torsin-1A C-terminal" evidence="3">
    <location>
        <begin position="272"/>
        <end position="326"/>
    </location>
</feature>
<evidence type="ECO:0000256" key="1">
    <source>
        <dbReference type="ARBA" id="ARBA00006235"/>
    </source>
</evidence>